<evidence type="ECO:0000259" key="3">
    <source>
        <dbReference type="Pfam" id="PF05347"/>
    </source>
</evidence>
<dbReference type="Pfam" id="PF05347">
    <property type="entry name" value="Complex1_LYR"/>
    <property type="match status" value="1"/>
</dbReference>
<evidence type="ECO:0000313" key="4">
    <source>
        <dbReference type="EMBL" id="KAF8567932.1"/>
    </source>
</evidence>
<evidence type="ECO:0000313" key="5">
    <source>
        <dbReference type="Proteomes" id="UP000699462"/>
    </source>
</evidence>
<dbReference type="AlphaFoldDB" id="A0A8T0DKU9"/>
<dbReference type="EMBL" id="JTDF01003261">
    <property type="protein sequence ID" value="KAF8567932.1"/>
    <property type="molecule type" value="Genomic_DNA"/>
</dbReference>
<comment type="caution">
    <text evidence="4">The sequence shown here is derived from an EMBL/GenBank/DDBJ whole genome shotgun (WGS) entry which is preliminary data.</text>
</comment>
<dbReference type="PANTHER" id="PTHR47061">
    <property type="entry name" value="LYR MOTIF-CONTAINING PROTEIN 9"/>
    <property type="match status" value="1"/>
</dbReference>
<accession>A0A8T0DKU9</accession>
<keyword evidence="5" id="KW-1185">Reference proteome</keyword>
<dbReference type="Proteomes" id="UP000699462">
    <property type="component" value="Unassembled WGS sequence"/>
</dbReference>
<organism evidence="4 5">
    <name type="scientific">Paragonimus westermani</name>
    <dbReference type="NCBI Taxonomy" id="34504"/>
    <lineage>
        <taxon>Eukaryota</taxon>
        <taxon>Metazoa</taxon>
        <taxon>Spiralia</taxon>
        <taxon>Lophotrochozoa</taxon>
        <taxon>Platyhelminthes</taxon>
        <taxon>Trematoda</taxon>
        <taxon>Digenea</taxon>
        <taxon>Plagiorchiida</taxon>
        <taxon>Troglotremata</taxon>
        <taxon>Troglotrematidae</taxon>
        <taxon>Paragonimus</taxon>
    </lineage>
</organism>
<name>A0A8T0DKU9_9TREM</name>
<dbReference type="InterPro" id="IPR052151">
    <property type="entry name" value="Complex_I_LYR"/>
</dbReference>
<sequence length="87" mass="10652">MLKPVHPLQLYAYLLRKTRELPPHVQNYYRHHIRQFNSHLDEEDPKRISEIMNKAVDDMEWLIRKMTFQPEGQFTPYSGRGQIHHWL</sequence>
<dbReference type="OrthoDB" id="190541at2759"/>
<dbReference type="PANTHER" id="PTHR47061:SF1">
    <property type="entry name" value="LYR MOTIF-CONTAINING PROTEIN 9"/>
    <property type="match status" value="1"/>
</dbReference>
<protein>
    <recommendedName>
        <fullName evidence="2">LYR motif-containing protein 9</fullName>
    </recommendedName>
</protein>
<comment type="similarity">
    <text evidence="1">Belongs to the complex I LYR family. LYRM9 subfamily.</text>
</comment>
<evidence type="ECO:0000256" key="2">
    <source>
        <dbReference type="ARBA" id="ARBA00026234"/>
    </source>
</evidence>
<dbReference type="CDD" id="cd20269">
    <property type="entry name" value="Complex1_LYR_LYRM9"/>
    <property type="match status" value="1"/>
</dbReference>
<proteinExistence type="inferred from homology"/>
<dbReference type="InterPro" id="IPR045291">
    <property type="entry name" value="Complex1_LYR_LYRM9"/>
</dbReference>
<dbReference type="InterPro" id="IPR008011">
    <property type="entry name" value="Complex1_LYR_dom"/>
</dbReference>
<feature type="domain" description="Complex 1 LYR protein" evidence="3">
    <location>
        <begin position="7"/>
        <end position="60"/>
    </location>
</feature>
<evidence type="ECO:0000256" key="1">
    <source>
        <dbReference type="ARBA" id="ARBA00025757"/>
    </source>
</evidence>
<reference evidence="4 5" key="1">
    <citation type="submission" date="2019-07" db="EMBL/GenBank/DDBJ databases">
        <title>Annotation for the trematode Paragonimus westermani.</title>
        <authorList>
            <person name="Choi Y.-J."/>
        </authorList>
    </citation>
    <scope>NUCLEOTIDE SEQUENCE [LARGE SCALE GENOMIC DNA]</scope>
    <source>
        <strain evidence="4">180907_Pwestermani</strain>
    </source>
</reference>
<gene>
    <name evidence="4" type="ORF">P879_04304</name>
</gene>